<feature type="binding site" evidence="12">
    <location>
        <position position="215"/>
    </location>
    <ligand>
        <name>Zn(2+)</name>
        <dbReference type="ChEBI" id="CHEBI:29105"/>
    </ligand>
</feature>
<evidence type="ECO:0000313" key="14">
    <source>
        <dbReference type="EMBL" id="WXB05649.1"/>
    </source>
</evidence>
<keyword evidence="8 12" id="KW-0862">Zinc</keyword>
<keyword evidence="11 12" id="KW-0030">Aminoacyl-tRNA synthetase</keyword>
<feature type="binding site" evidence="12">
    <location>
        <position position="275"/>
    </location>
    <ligand>
        <name>ATP</name>
        <dbReference type="ChEBI" id="CHEBI:30616"/>
    </ligand>
</feature>
<keyword evidence="7 12" id="KW-0547">Nucleotide-binding</keyword>
<evidence type="ECO:0000256" key="9">
    <source>
        <dbReference type="ARBA" id="ARBA00022840"/>
    </source>
</evidence>
<keyword evidence="4 12" id="KW-0963">Cytoplasm</keyword>
<dbReference type="Pfam" id="PF01406">
    <property type="entry name" value="tRNA-synt_1e"/>
    <property type="match status" value="1"/>
</dbReference>
<keyword evidence="5 12" id="KW-0436">Ligase</keyword>
<evidence type="ECO:0000256" key="1">
    <source>
        <dbReference type="ARBA" id="ARBA00004496"/>
    </source>
</evidence>
<sequence length="511" mass="56942">MTIRLYNTLTQKLETFEPLEPKTARVYVCGMTTYDLAHAGHGRTYTTFDVLVRFLKARGYEVTHVRNVTDVDDKILKRAQERNVEPTTFSAEMTKQANADLQAIGCTAPDIEPRVSGHIPEIISLIEALIEKGAAYVAPTPKGHDVYFAVRSFPDYGKLSHRHLEDLLAGASERVEVGDIKRDPLDFALWKGEPETAWGWPSPWGKGRPGWHIECSAMAQRYLGPHFDIHCGGMDLVFPHHENEIAQAEAVWGAPFARYWLHAGFLNVDSEKMSKSLGNFVTIRDVLERNDPEAFRYYLLGTHYRGPLSFDLEKKDDGRVIFPGIDEGERRVDYLYHTRDALQTALASAPDEAAAEGARFKNEAKVIDEAPAKVLAALDKDLNTPVALAEVGELCKVSNELVKQLSKLKKDPAAQAQAYGLARKAVAALEAACMPLGLLQVTGTEYEQRTLARRLRLRGLSAPDIDAKVALRTEARVAKDWKRADEIRTELAALGVEILDAGDTSRWRILV</sequence>
<feature type="short sequence motif" description="'KMSKS' region" evidence="12">
    <location>
        <begin position="272"/>
        <end position="276"/>
    </location>
</feature>
<dbReference type="InterPro" id="IPR015803">
    <property type="entry name" value="Cys-tRNA-ligase"/>
</dbReference>
<comment type="similarity">
    <text evidence="2 12">Belongs to the class-I aminoacyl-tRNA synthetase family.</text>
</comment>
<evidence type="ECO:0000259" key="13">
    <source>
        <dbReference type="SMART" id="SM00840"/>
    </source>
</evidence>
<feature type="short sequence motif" description="'HIGH' region" evidence="12">
    <location>
        <begin position="31"/>
        <end position="41"/>
    </location>
</feature>
<comment type="cofactor">
    <cofactor evidence="12">
        <name>Zn(2+)</name>
        <dbReference type="ChEBI" id="CHEBI:29105"/>
    </cofactor>
    <text evidence="12">Binds 1 zinc ion per subunit.</text>
</comment>
<dbReference type="GO" id="GO:0004817">
    <property type="term" value="F:cysteine-tRNA ligase activity"/>
    <property type="evidence" value="ECO:0007669"/>
    <property type="project" value="UniProtKB-EC"/>
</dbReference>
<evidence type="ECO:0000256" key="12">
    <source>
        <dbReference type="HAMAP-Rule" id="MF_00041"/>
    </source>
</evidence>
<evidence type="ECO:0000256" key="7">
    <source>
        <dbReference type="ARBA" id="ARBA00022741"/>
    </source>
</evidence>
<dbReference type="InterPro" id="IPR032678">
    <property type="entry name" value="tRNA-synt_1_cat_dom"/>
</dbReference>
<gene>
    <name evidence="12 14" type="primary">cysS</name>
    <name evidence="14" type="ORF">LVJ94_00020</name>
</gene>
<protein>
    <recommendedName>
        <fullName evidence="12">Cysteine--tRNA ligase</fullName>
        <ecNumber evidence="12">6.1.1.16</ecNumber>
    </recommendedName>
    <alternativeName>
        <fullName evidence="12">Cysteinyl-tRNA synthetase</fullName>
        <shortName evidence="12">CysRS</shortName>
    </alternativeName>
</protein>
<dbReference type="HAMAP" id="MF_00041">
    <property type="entry name" value="Cys_tRNA_synth"/>
    <property type="match status" value="1"/>
</dbReference>
<dbReference type="InterPro" id="IPR024909">
    <property type="entry name" value="Cys-tRNA/MSH_ligase"/>
</dbReference>
<evidence type="ECO:0000313" key="15">
    <source>
        <dbReference type="Proteomes" id="UP001374803"/>
    </source>
</evidence>
<keyword evidence="6 12" id="KW-0479">Metal-binding</keyword>
<reference evidence="14" key="1">
    <citation type="submission" date="2021-12" db="EMBL/GenBank/DDBJ databases">
        <title>Discovery of the Pendulisporaceae a myxobacterial family with distinct sporulation behavior and unique specialized metabolism.</title>
        <authorList>
            <person name="Garcia R."/>
            <person name="Popoff A."/>
            <person name="Bader C.D."/>
            <person name="Loehr J."/>
            <person name="Walesch S."/>
            <person name="Walt C."/>
            <person name="Boldt J."/>
            <person name="Bunk B."/>
            <person name="Haeckl F.J.F.P.J."/>
            <person name="Gunesch A.P."/>
            <person name="Birkelbach J."/>
            <person name="Nuebel U."/>
            <person name="Pietschmann T."/>
            <person name="Bach T."/>
            <person name="Mueller R."/>
        </authorList>
    </citation>
    <scope>NUCLEOTIDE SEQUENCE</scope>
    <source>
        <strain evidence="14">MSr11367</strain>
    </source>
</reference>
<dbReference type="Pfam" id="PF23493">
    <property type="entry name" value="CysS_C"/>
    <property type="match status" value="1"/>
</dbReference>
<dbReference type="Gene3D" id="3.40.50.620">
    <property type="entry name" value="HUPs"/>
    <property type="match status" value="1"/>
</dbReference>
<evidence type="ECO:0000256" key="6">
    <source>
        <dbReference type="ARBA" id="ARBA00022723"/>
    </source>
</evidence>
<dbReference type="SMART" id="SM00840">
    <property type="entry name" value="DALR_2"/>
    <property type="match status" value="1"/>
</dbReference>
<keyword evidence="9 12" id="KW-0067">ATP-binding</keyword>
<dbReference type="Gene3D" id="1.20.120.1910">
    <property type="entry name" value="Cysteine-tRNA ligase, C-terminal anti-codon recognition domain"/>
    <property type="match status" value="1"/>
</dbReference>
<organism evidence="14 15">
    <name type="scientific">Pendulispora rubella</name>
    <dbReference type="NCBI Taxonomy" id="2741070"/>
    <lineage>
        <taxon>Bacteria</taxon>
        <taxon>Pseudomonadati</taxon>
        <taxon>Myxococcota</taxon>
        <taxon>Myxococcia</taxon>
        <taxon>Myxococcales</taxon>
        <taxon>Sorangiineae</taxon>
        <taxon>Pendulisporaceae</taxon>
        <taxon>Pendulispora</taxon>
    </lineage>
</organism>
<dbReference type="InterPro" id="IPR015273">
    <property type="entry name" value="Cys-tRNA-synt_Ia_DALR"/>
</dbReference>
<dbReference type="PRINTS" id="PR00983">
    <property type="entry name" value="TRNASYNTHCYS"/>
</dbReference>
<dbReference type="InterPro" id="IPR014729">
    <property type="entry name" value="Rossmann-like_a/b/a_fold"/>
</dbReference>
<feature type="binding site" evidence="12">
    <location>
        <position position="244"/>
    </location>
    <ligand>
        <name>Zn(2+)</name>
        <dbReference type="ChEBI" id="CHEBI:29105"/>
    </ligand>
</feature>
<proteinExistence type="inferred from homology"/>
<keyword evidence="10 12" id="KW-0648">Protein biosynthesis</keyword>
<dbReference type="NCBIfam" id="TIGR00435">
    <property type="entry name" value="cysS"/>
    <property type="match status" value="1"/>
</dbReference>
<dbReference type="EC" id="6.1.1.16" evidence="12"/>
<feature type="binding site" evidence="12">
    <location>
        <position position="29"/>
    </location>
    <ligand>
        <name>Zn(2+)</name>
        <dbReference type="ChEBI" id="CHEBI:29105"/>
    </ligand>
</feature>
<dbReference type="PANTHER" id="PTHR10890">
    <property type="entry name" value="CYSTEINYL-TRNA SYNTHETASE"/>
    <property type="match status" value="1"/>
</dbReference>
<accession>A0ABZ2L3W1</accession>
<evidence type="ECO:0000256" key="10">
    <source>
        <dbReference type="ARBA" id="ARBA00022917"/>
    </source>
</evidence>
<dbReference type="Proteomes" id="UP001374803">
    <property type="component" value="Chromosome"/>
</dbReference>
<dbReference type="InterPro" id="IPR009080">
    <property type="entry name" value="tRNAsynth_Ia_anticodon-bd"/>
</dbReference>
<dbReference type="RefSeq" id="WP_394835295.1">
    <property type="nucleotide sequence ID" value="NZ_CP089929.1"/>
</dbReference>
<dbReference type="EMBL" id="CP089983">
    <property type="protein sequence ID" value="WXB05649.1"/>
    <property type="molecule type" value="Genomic_DNA"/>
</dbReference>
<evidence type="ECO:0000256" key="5">
    <source>
        <dbReference type="ARBA" id="ARBA00022598"/>
    </source>
</evidence>
<dbReference type="SUPFAM" id="SSF52374">
    <property type="entry name" value="Nucleotidylyl transferase"/>
    <property type="match status" value="1"/>
</dbReference>
<dbReference type="Pfam" id="PF09190">
    <property type="entry name" value="DALR_2"/>
    <property type="match status" value="1"/>
</dbReference>
<evidence type="ECO:0000256" key="11">
    <source>
        <dbReference type="ARBA" id="ARBA00023146"/>
    </source>
</evidence>
<evidence type="ECO:0000256" key="3">
    <source>
        <dbReference type="ARBA" id="ARBA00011245"/>
    </source>
</evidence>
<evidence type="ECO:0000256" key="8">
    <source>
        <dbReference type="ARBA" id="ARBA00022833"/>
    </source>
</evidence>
<evidence type="ECO:0000256" key="4">
    <source>
        <dbReference type="ARBA" id="ARBA00022490"/>
    </source>
</evidence>
<feature type="domain" description="Cysteinyl-tRNA synthetase class Ia DALR" evidence="13">
    <location>
        <begin position="373"/>
        <end position="447"/>
    </location>
</feature>
<evidence type="ECO:0000256" key="2">
    <source>
        <dbReference type="ARBA" id="ARBA00005594"/>
    </source>
</evidence>
<comment type="subunit">
    <text evidence="3 12">Monomer.</text>
</comment>
<comment type="subcellular location">
    <subcellularLocation>
        <location evidence="1 12">Cytoplasm</location>
    </subcellularLocation>
</comment>
<name>A0ABZ2L3W1_9BACT</name>
<dbReference type="CDD" id="cd00672">
    <property type="entry name" value="CysRS_core"/>
    <property type="match status" value="1"/>
</dbReference>
<dbReference type="PANTHER" id="PTHR10890:SF3">
    <property type="entry name" value="CYSTEINE--TRNA LIGASE, CYTOPLASMIC"/>
    <property type="match status" value="1"/>
</dbReference>
<comment type="catalytic activity">
    <reaction evidence="12">
        <text>tRNA(Cys) + L-cysteine + ATP = L-cysteinyl-tRNA(Cys) + AMP + diphosphate</text>
        <dbReference type="Rhea" id="RHEA:17773"/>
        <dbReference type="Rhea" id="RHEA-COMP:9661"/>
        <dbReference type="Rhea" id="RHEA-COMP:9679"/>
        <dbReference type="ChEBI" id="CHEBI:30616"/>
        <dbReference type="ChEBI" id="CHEBI:33019"/>
        <dbReference type="ChEBI" id="CHEBI:35235"/>
        <dbReference type="ChEBI" id="CHEBI:78442"/>
        <dbReference type="ChEBI" id="CHEBI:78517"/>
        <dbReference type="ChEBI" id="CHEBI:456215"/>
        <dbReference type="EC" id="6.1.1.16"/>
    </reaction>
</comment>
<feature type="binding site" evidence="12">
    <location>
        <position position="240"/>
    </location>
    <ligand>
        <name>Zn(2+)</name>
        <dbReference type="ChEBI" id="CHEBI:29105"/>
    </ligand>
</feature>
<keyword evidence="15" id="KW-1185">Reference proteome</keyword>
<dbReference type="InterPro" id="IPR056411">
    <property type="entry name" value="CysS_C"/>
</dbReference>
<dbReference type="SUPFAM" id="SSF47323">
    <property type="entry name" value="Anticodon-binding domain of a subclass of class I aminoacyl-tRNA synthetases"/>
    <property type="match status" value="1"/>
</dbReference>